<sequence>MNLTLTLALAITTLAAVAIVSVTTLAGWRGWLALQQRLGDKAFAAPTPNAGTRIELADLKERIRKLEAIAAGVEL</sequence>
<dbReference type="AlphaFoldDB" id="A0A2W5BFR3"/>
<proteinExistence type="predicted"/>
<accession>A0A2W5BFR3</accession>
<evidence type="ECO:0000313" key="2">
    <source>
        <dbReference type="Proteomes" id="UP000248614"/>
    </source>
</evidence>
<name>A0A2W5BFR3_9SPHN</name>
<dbReference type="Proteomes" id="UP000248614">
    <property type="component" value="Unassembled WGS sequence"/>
</dbReference>
<organism evidence="1 2">
    <name type="scientific">Sphingomonas hengshuiensis</name>
    <dbReference type="NCBI Taxonomy" id="1609977"/>
    <lineage>
        <taxon>Bacteria</taxon>
        <taxon>Pseudomonadati</taxon>
        <taxon>Pseudomonadota</taxon>
        <taxon>Alphaproteobacteria</taxon>
        <taxon>Sphingomonadales</taxon>
        <taxon>Sphingomonadaceae</taxon>
        <taxon>Sphingomonas</taxon>
    </lineage>
</organism>
<comment type="caution">
    <text evidence="1">The sequence shown here is derived from an EMBL/GenBank/DDBJ whole genome shotgun (WGS) entry which is preliminary data.</text>
</comment>
<gene>
    <name evidence="1" type="ORF">DI632_03215</name>
</gene>
<evidence type="ECO:0000313" key="1">
    <source>
        <dbReference type="EMBL" id="PZO79938.1"/>
    </source>
</evidence>
<dbReference type="EMBL" id="QFNF01000005">
    <property type="protein sequence ID" value="PZO79938.1"/>
    <property type="molecule type" value="Genomic_DNA"/>
</dbReference>
<protein>
    <submittedName>
        <fullName evidence="1">Uncharacterized protein</fullName>
    </submittedName>
</protein>
<reference evidence="1 2" key="1">
    <citation type="submission" date="2017-08" db="EMBL/GenBank/DDBJ databases">
        <title>Infants hospitalized years apart are colonized by the same room-sourced microbial strains.</title>
        <authorList>
            <person name="Brooks B."/>
            <person name="Olm M.R."/>
            <person name="Firek B.A."/>
            <person name="Baker R."/>
            <person name="Thomas B.C."/>
            <person name="Morowitz M.J."/>
            <person name="Banfield J.F."/>
        </authorList>
    </citation>
    <scope>NUCLEOTIDE SEQUENCE [LARGE SCALE GENOMIC DNA]</scope>
    <source>
        <strain evidence="1">S2_018_000_R3_110</strain>
    </source>
</reference>